<feature type="region of interest" description="Disordered" evidence="1">
    <location>
        <begin position="39"/>
        <end position="58"/>
    </location>
</feature>
<evidence type="ECO:0000256" key="1">
    <source>
        <dbReference type="SAM" id="MobiDB-lite"/>
    </source>
</evidence>
<gene>
    <name evidence="2" type="ORF">VM99_21560</name>
</gene>
<protein>
    <submittedName>
        <fullName evidence="2">Uncharacterized protein</fullName>
    </submittedName>
</protein>
<name>A0A0G3GIX1_9PSED</name>
<organism evidence="2 3">
    <name type="scientific">Pseudomonas chlororaphis</name>
    <dbReference type="NCBI Taxonomy" id="587753"/>
    <lineage>
        <taxon>Bacteria</taxon>
        <taxon>Pseudomonadati</taxon>
        <taxon>Pseudomonadota</taxon>
        <taxon>Gammaproteobacteria</taxon>
        <taxon>Pseudomonadales</taxon>
        <taxon>Pseudomonadaceae</taxon>
        <taxon>Pseudomonas</taxon>
    </lineage>
</organism>
<reference evidence="2 3" key="1">
    <citation type="journal article" date="2015" name="Stand. Genomic Sci.">
        <title>Complete genome of Pseudomonas chlororaphis strain UFB2, a soil bacterium with antibacterial activity against bacterial canker pathogen of tomato.</title>
        <authorList>
            <person name="Deng P."/>
            <person name="Wang X."/>
            <person name="Baird S.M."/>
            <person name="Lu S.E."/>
        </authorList>
    </citation>
    <scope>NUCLEOTIDE SEQUENCE [LARGE SCALE GENOMIC DNA]</scope>
    <source>
        <strain evidence="2 3">UFB2</strain>
    </source>
</reference>
<dbReference type="EMBL" id="CP011020">
    <property type="protein sequence ID" value="AKK00530.1"/>
    <property type="molecule type" value="Genomic_DNA"/>
</dbReference>
<evidence type="ECO:0000313" key="3">
    <source>
        <dbReference type="Proteomes" id="UP000035212"/>
    </source>
</evidence>
<reference evidence="3" key="2">
    <citation type="submission" date="2015-03" db="EMBL/GenBank/DDBJ databases">
        <authorList>
            <person name="Deng P."/>
            <person name="Lu S."/>
        </authorList>
    </citation>
    <scope>NUCLEOTIDE SEQUENCE [LARGE SCALE GENOMIC DNA]</scope>
    <source>
        <strain evidence="3">UFB2</strain>
    </source>
</reference>
<accession>A0A0G3GIX1</accession>
<evidence type="ECO:0000313" key="2">
    <source>
        <dbReference type="EMBL" id="AKK00530.1"/>
    </source>
</evidence>
<sequence>MQLPKSLQPWRDWLQWFAPEQLPVLTDLFTRLNPLLGPLRGMQPGGDPEPDGLGDLQRRGPYERLLTSEWLLADELPDEFLRRAVVGEHLFLAPRYRTHHANRMIVVLFDAGPLQLGGPRLVHLALLILLARRASEAGAELRWGILQEAPRLNEFKGAAHLKQLLSARTYQTVSDEHWRTWCAWLSEQAYDSGERWLVGQRLPPTDSRSCTHRVQIQDSLDGRSLMFSLQAATTRQIALPFPDKRQALQLIKGEFDTARQLARTPVKTPIARVVLTLAPIIASSGSHVALKMLDEPGLVVIKLPAPRQKKPLEVRKTLWNSRGTPLAITFPGRMPGAILSFDEQLVFWNMDFVKAAARPERNQLQIPVGTATLLPMVWLHNGTHGAAFLLDNKGHLAFWVTDNGKLPPQRASGMTHSMADNVVGMAQVSRDMLVYLRQEAGRLYVHRLNAWLSQPASDLVGTANDVAQVLFPASACWNRAFHGCAWMRLVDGHQQWQLVAPDLQTVQVDLAPGWKGLGLLIGDDEVFSMVLLSPHQQTVALYCQGEQQALFTTQDPIARITFCPMSGLVAALTKARELVVYAVREERRVLQVMCNPPQPYSELSTYVRS</sequence>
<proteinExistence type="predicted"/>
<dbReference type="PATRIC" id="fig|587753.11.peg.4416"/>
<dbReference type="Proteomes" id="UP000035212">
    <property type="component" value="Chromosome"/>
</dbReference>
<dbReference type="AlphaFoldDB" id="A0A0G3GIX1"/>